<gene>
    <name evidence="7" type="ORF">ONB1V03_LOCUS6169</name>
</gene>
<feature type="compositionally biased region" description="Basic and acidic residues" evidence="5">
    <location>
        <begin position="39"/>
        <end position="48"/>
    </location>
</feature>
<evidence type="ECO:0000313" key="7">
    <source>
        <dbReference type="EMBL" id="CAD7647282.1"/>
    </source>
</evidence>
<dbReference type="GO" id="GO:0016251">
    <property type="term" value="F:RNA polymerase II general transcription initiation factor activity"/>
    <property type="evidence" value="ECO:0007669"/>
    <property type="project" value="InterPro"/>
</dbReference>
<feature type="region of interest" description="Disordered" evidence="5">
    <location>
        <begin position="907"/>
        <end position="931"/>
    </location>
</feature>
<evidence type="ECO:0000256" key="4">
    <source>
        <dbReference type="PROSITE-ProRule" id="PRU00035"/>
    </source>
</evidence>
<dbReference type="SMART" id="SM00297">
    <property type="entry name" value="BROMO"/>
    <property type="match status" value="1"/>
</dbReference>
<dbReference type="InterPro" id="IPR036427">
    <property type="entry name" value="Bromodomain-like_sf"/>
</dbReference>
<evidence type="ECO:0000256" key="5">
    <source>
        <dbReference type="SAM" id="MobiDB-lite"/>
    </source>
</evidence>
<dbReference type="EMBL" id="CAJPVJ010002688">
    <property type="protein sequence ID" value="CAG2166654.1"/>
    <property type="molecule type" value="Genomic_DNA"/>
</dbReference>
<dbReference type="GO" id="GO:0004402">
    <property type="term" value="F:histone acetyltransferase activity"/>
    <property type="evidence" value="ECO:0007669"/>
    <property type="project" value="InterPro"/>
</dbReference>
<dbReference type="EMBL" id="OC917513">
    <property type="protein sequence ID" value="CAD7647282.1"/>
    <property type="molecule type" value="Genomic_DNA"/>
</dbReference>
<reference evidence="7" key="1">
    <citation type="submission" date="2020-11" db="EMBL/GenBank/DDBJ databases">
        <authorList>
            <person name="Tran Van P."/>
        </authorList>
    </citation>
    <scope>NUCLEOTIDE SEQUENCE</scope>
</reference>
<feature type="region of interest" description="Disordered" evidence="5">
    <location>
        <begin position="103"/>
        <end position="127"/>
    </location>
</feature>
<protein>
    <recommendedName>
        <fullName evidence="6">Bromo domain-containing protein</fullName>
    </recommendedName>
</protein>
<dbReference type="PRINTS" id="PR00503">
    <property type="entry name" value="BROMODOMAIN"/>
</dbReference>
<evidence type="ECO:0000259" key="6">
    <source>
        <dbReference type="PROSITE" id="PS50014"/>
    </source>
</evidence>
<dbReference type="Pfam" id="PF12157">
    <property type="entry name" value="DUF3591"/>
    <property type="match status" value="1"/>
</dbReference>
<dbReference type="Proteomes" id="UP000728032">
    <property type="component" value="Unassembled WGS sequence"/>
</dbReference>
<feature type="compositionally biased region" description="Acidic residues" evidence="5">
    <location>
        <begin position="912"/>
        <end position="930"/>
    </location>
</feature>
<dbReference type="OrthoDB" id="5752at2759"/>
<accession>A0A7R9LSZ1</accession>
<dbReference type="GO" id="GO:0051123">
    <property type="term" value="P:RNA polymerase II preinitiation complex assembly"/>
    <property type="evidence" value="ECO:0007669"/>
    <property type="project" value="TreeGrafter"/>
</dbReference>
<dbReference type="GO" id="GO:0005669">
    <property type="term" value="C:transcription factor TFIID complex"/>
    <property type="evidence" value="ECO:0007669"/>
    <property type="project" value="InterPro"/>
</dbReference>
<dbReference type="SUPFAM" id="SSF47370">
    <property type="entry name" value="Bromodomain"/>
    <property type="match status" value="1"/>
</dbReference>
<dbReference type="PANTHER" id="PTHR13900:SF0">
    <property type="entry name" value="TRANSCRIPTION INITIATION FACTOR TFIID SUBUNIT 1"/>
    <property type="match status" value="1"/>
</dbReference>
<dbReference type="GO" id="GO:0017025">
    <property type="term" value="F:TBP-class protein binding"/>
    <property type="evidence" value="ECO:0007669"/>
    <property type="project" value="InterPro"/>
</dbReference>
<dbReference type="PANTHER" id="PTHR13900">
    <property type="entry name" value="TRANSCRIPTION INITIATION FACTOR TFIID"/>
    <property type="match status" value="1"/>
</dbReference>
<dbReference type="Pfam" id="PF00439">
    <property type="entry name" value="Bromodomain"/>
    <property type="match status" value="1"/>
</dbReference>
<evidence type="ECO:0000256" key="2">
    <source>
        <dbReference type="ARBA" id="ARBA00023117"/>
    </source>
</evidence>
<feature type="domain" description="Bromo" evidence="6">
    <location>
        <begin position="1167"/>
        <end position="1229"/>
    </location>
</feature>
<dbReference type="InterPro" id="IPR001487">
    <property type="entry name" value="Bromodomain"/>
</dbReference>
<dbReference type="PROSITE" id="PS50014">
    <property type="entry name" value="BROMODOMAIN_2"/>
    <property type="match status" value="1"/>
</dbReference>
<organism evidence="7">
    <name type="scientific">Oppiella nova</name>
    <dbReference type="NCBI Taxonomy" id="334625"/>
    <lineage>
        <taxon>Eukaryota</taxon>
        <taxon>Metazoa</taxon>
        <taxon>Ecdysozoa</taxon>
        <taxon>Arthropoda</taxon>
        <taxon>Chelicerata</taxon>
        <taxon>Arachnida</taxon>
        <taxon>Acari</taxon>
        <taxon>Acariformes</taxon>
        <taxon>Sarcoptiformes</taxon>
        <taxon>Oribatida</taxon>
        <taxon>Brachypylina</taxon>
        <taxon>Oppioidea</taxon>
        <taxon>Oppiidae</taxon>
        <taxon>Oppiella</taxon>
    </lineage>
</organism>
<feature type="compositionally biased region" description="Basic and acidic residues" evidence="5">
    <location>
        <begin position="114"/>
        <end position="126"/>
    </location>
</feature>
<evidence type="ECO:0000313" key="8">
    <source>
        <dbReference type="Proteomes" id="UP000728032"/>
    </source>
</evidence>
<name>A0A7R9LSZ1_9ACAR</name>
<dbReference type="AlphaFoldDB" id="A0A7R9LSZ1"/>
<evidence type="ECO:0000256" key="3">
    <source>
        <dbReference type="ARBA" id="ARBA00023242"/>
    </source>
</evidence>
<keyword evidence="2 4" id="KW-0103">Bromodomain</keyword>
<proteinExistence type="predicted"/>
<evidence type="ECO:0000256" key="1">
    <source>
        <dbReference type="ARBA" id="ARBA00004123"/>
    </source>
</evidence>
<feature type="region of interest" description="Disordered" evidence="5">
    <location>
        <begin position="27"/>
        <end position="48"/>
    </location>
</feature>
<keyword evidence="8" id="KW-1185">Reference proteome</keyword>
<dbReference type="InterPro" id="IPR040240">
    <property type="entry name" value="TAF1"/>
</dbReference>
<dbReference type="InterPro" id="IPR022591">
    <property type="entry name" value="TAF1_HAT_dom"/>
</dbReference>
<sequence>MNALKRTLKDVKKEKITTEKALKTATKQLSTNRETFSAMKEKEREETEAKDLARVMGVHYRVSMTGSLVEFEFNDRKRAEKLVSNTSEDISRDFCVSIDVKSDMMSDSEDSDDSETKAKPPSKRFEPNVSQFKTNLIPGSAFRSKSQLVRNERCVRRRDHLLAEPREADDGDDSDATIIDETYAETVDDWRNGPAKYWYDLMGLPEDCQDYDYGLKVRNKSASSDWMHSWADTRVDPEDAFNLVSQIKWENEVIWDSDVVAEKVIDRAKKLEPTTGWLPIGVTRSAPDFCKQVDCLNVKIVSDTVDTNNAKTPINGLSKNLRKRKRNSVVNGLSDNRNEKMNETEATVEVKKSRWVSTLAEENRELVLSVWEDEIIWDTEAMDRKLEPKIIPFSGDDDNVILAFDEMMDEDTTDSHTADPLNESTDQFNISNDEFYASVVKVDNNVTHSLIIKHSIPAIKMDAMLFPTCLLEFDRPVLKRSKILRSRVPHDVLFCSNRIQMNGDLNEDQNQTAKDLTKYTINTVSELSARNGEVVVMEYSEEDPPFLMRVGMGSQIVNYFQKTNDKNCVPLEDKYAELRVVTNSPFIGEIGSGKSQLSLETNMFRSPIFRHSCPETDFLIIRTDDNYYIRELNGVYVVGQQLPLIEVPRPKSKHYYDFVKQFAKMFIYRFFDGRKSVQNLETELIKAFPKLSRHFVTRIIRAFTVRKGERYELKSEIPFDNQINNLLTPEDCCTYYTTTIAAHKFKERGFGDRLYLNSDDNCDNQLNELTIAPWNTSVSYIGALNAKKWLTVSEYNEDGSLMFKNQSYKDFKDQMPTIKKCLPISNLSLKRMPLRKAHEWLINYGLSKDRVKKLRNVTECQFMIKELSQKLRENGVRAGISKTATTEQHYRLECQKVFNLQTSYYSSKETYSTDEEDDEEEEEESDSDLEDMGRDLEAMILENKSLEQIEYEREEEERQKFVKSLKGEKSGQQKPQKESLKGKILKIKRIYEINGKRELRTEISFSFTFGFSSATANVKPPVNQSQPKVTPKPLHGILKNVTQNTSQNVSNGSNGCDFANIDIDDSDDWDVVESTVEGRQPLAKVEGIKVKFAKQVVIEANEIENEEQRRIQEEEEEERRSKTVEYFSTRSTTRCRVDPMVKLKEIFDRLIVTCRKREDLSDCIDFFNEAVKPKEAPDYYEIIKTPIDLSTIRLRNSEGKYWTRDQFLKDIQLIYENSVEYNGEDHEITENAQKLVNFCRDHLNERAEQMTRFEAMLATSDYHHTLQALTNNL</sequence>
<keyword evidence="3" id="KW-0539">Nucleus</keyword>
<comment type="subcellular location">
    <subcellularLocation>
        <location evidence="1">Nucleus</location>
    </subcellularLocation>
</comment>
<dbReference type="Gene3D" id="1.20.920.10">
    <property type="entry name" value="Bromodomain-like"/>
    <property type="match status" value="1"/>
</dbReference>